<reference evidence="2 3" key="1">
    <citation type="submission" date="2019-08" db="EMBL/GenBank/DDBJ databases">
        <title>Deep-cultivation of Planctomycetes and their phenomic and genomic characterization uncovers novel biology.</title>
        <authorList>
            <person name="Wiegand S."/>
            <person name="Jogler M."/>
            <person name="Boedeker C."/>
            <person name="Pinto D."/>
            <person name="Vollmers J."/>
            <person name="Rivas-Marin E."/>
            <person name="Kohn T."/>
            <person name="Peeters S.H."/>
            <person name="Heuer A."/>
            <person name="Rast P."/>
            <person name="Oberbeckmann S."/>
            <person name="Bunk B."/>
            <person name="Jeske O."/>
            <person name="Meyerdierks A."/>
            <person name="Storesund J.E."/>
            <person name="Kallscheuer N."/>
            <person name="Luecker S."/>
            <person name="Lage O.M."/>
            <person name="Pohl T."/>
            <person name="Merkel B.J."/>
            <person name="Hornburger P."/>
            <person name="Mueller R.-W."/>
            <person name="Bruemmer F."/>
            <person name="Labrenz M."/>
            <person name="Spormann A.M."/>
            <person name="Op den Camp H."/>
            <person name="Overmann J."/>
            <person name="Amann R."/>
            <person name="Jetten M.S.M."/>
            <person name="Mascher T."/>
            <person name="Medema M.H."/>
            <person name="Devos D.P."/>
            <person name="Kaster A.-K."/>
            <person name="Ovreas L."/>
            <person name="Rohde M."/>
            <person name="Galperin M.Y."/>
            <person name="Jogler C."/>
        </authorList>
    </citation>
    <scope>NUCLEOTIDE SEQUENCE [LARGE SCALE GENOMIC DNA]</scope>
    <source>
        <strain evidence="2 3">OJF2</strain>
    </source>
</reference>
<dbReference type="InterPro" id="IPR053812">
    <property type="entry name" value="HTH_Sigma70_ECF-like"/>
</dbReference>
<name>A0A5B9W6J8_9BACT</name>
<evidence type="ECO:0000313" key="3">
    <source>
        <dbReference type="Proteomes" id="UP000324233"/>
    </source>
</evidence>
<dbReference type="OrthoDB" id="274519at2"/>
<dbReference type="GO" id="GO:0003700">
    <property type="term" value="F:DNA-binding transcription factor activity"/>
    <property type="evidence" value="ECO:0007669"/>
    <property type="project" value="InterPro"/>
</dbReference>
<keyword evidence="3" id="KW-1185">Reference proteome</keyword>
<dbReference type="EMBL" id="CP042997">
    <property type="protein sequence ID" value="QEH35755.1"/>
    <property type="molecule type" value="Genomic_DNA"/>
</dbReference>
<feature type="domain" description="RNA polymerase sigma-70 ECF-like HTH" evidence="1">
    <location>
        <begin position="10"/>
        <end position="189"/>
    </location>
</feature>
<dbReference type="GO" id="GO:0006352">
    <property type="term" value="P:DNA-templated transcription initiation"/>
    <property type="evidence" value="ECO:0007669"/>
    <property type="project" value="InterPro"/>
</dbReference>
<gene>
    <name evidence="2" type="ORF">OJF2_43120</name>
</gene>
<accession>A0A5B9W6J8</accession>
<dbReference type="SUPFAM" id="SSF88946">
    <property type="entry name" value="Sigma2 domain of RNA polymerase sigma factors"/>
    <property type="match status" value="1"/>
</dbReference>
<sequence>MNESLEGEEYAGFIRRIRLGDEQAAEELIRRYEPEIRLEIRIMLRLRDSRLRRVFDSMDICQSVMASFFVRAAVGEFDLDEPSQLIRLLVGMARNRLAERVRFHQRHRRDVRRLGADAPDEWRIPSEAESPSEVISRRELLALFRERLSDDERSIAELRSQGHDWAAVARELGGTPDGRRKQLARAVQRVNQELGLDTVAD</sequence>
<dbReference type="RefSeq" id="WP_148595511.1">
    <property type="nucleotide sequence ID" value="NZ_CP042997.1"/>
</dbReference>
<evidence type="ECO:0000313" key="2">
    <source>
        <dbReference type="EMBL" id="QEH35755.1"/>
    </source>
</evidence>
<dbReference type="KEGG" id="agv:OJF2_43120"/>
<proteinExistence type="predicted"/>
<dbReference type="Gene3D" id="1.10.1740.10">
    <property type="match status" value="1"/>
</dbReference>
<organism evidence="2 3">
    <name type="scientific">Aquisphaera giovannonii</name>
    <dbReference type="NCBI Taxonomy" id="406548"/>
    <lineage>
        <taxon>Bacteria</taxon>
        <taxon>Pseudomonadati</taxon>
        <taxon>Planctomycetota</taxon>
        <taxon>Planctomycetia</taxon>
        <taxon>Isosphaerales</taxon>
        <taxon>Isosphaeraceae</taxon>
        <taxon>Aquisphaera</taxon>
    </lineage>
</organism>
<dbReference type="InterPro" id="IPR013325">
    <property type="entry name" value="RNA_pol_sigma_r2"/>
</dbReference>
<dbReference type="Pfam" id="PF07638">
    <property type="entry name" value="Sigma70_ECF"/>
    <property type="match status" value="1"/>
</dbReference>
<protein>
    <recommendedName>
        <fullName evidence="1">RNA polymerase sigma-70 ECF-like HTH domain-containing protein</fullName>
    </recommendedName>
</protein>
<evidence type="ECO:0000259" key="1">
    <source>
        <dbReference type="Pfam" id="PF07638"/>
    </source>
</evidence>
<dbReference type="AlphaFoldDB" id="A0A5B9W6J8"/>
<dbReference type="Proteomes" id="UP000324233">
    <property type="component" value="Chromosome"/>
</dbReference>